<organism evidence="4 5">
    <name type="scientific">Gracilibacillus marinus</name>
    <dbReference type="NCBI Taxonomy" id="630535"/>
    <lineage>
        <taxon>Bacteria</taxon>
        <taxon>Bacillati</taxon>
        <taxon>Bacillota</taxon>
        <taxon>Bacilli</taxon>
        <taxon>Bacillales</taxon>
        <taxon>Bacillaceae</taxon>
        <taxon>Gracilibacillus</taxon>
    </lineage>
</organism>
<dbReference type="PROSITE" id="PS00409">
    <property type="entry name" value="PROKAR_NTER_METHYL"/>
    <property type="match status" value="1"/>
</dbReference>
<feature type="transmembrane region" description="Helical" evidence="3">
    <location>
        <begin position="12"/>
        <end position="33"/>
    </location>
</feature>
<protein>
    <submittedName>
        <fullName evidence="4">Prepilin-type N-terminal cleavage/methylation domain-containing protein</fullName>
    </submittedName>
</protein>
<evidence type="ECO:0000313" key="5">
    <source>
        <dbReference type="Proteomes" id="UP001595880"/>
    </source>
</evidence>
<evidence type="ECO:0000313" key="4">
    <source>
        <dbReference type="EMBL" id="MFC4386574.1"/>
    </source>
</evidence>
<dbReference type="NCBIfam" id="TIGR02532">
    <property type="entry name" value="IV_pilin_GFxxxE"/>
    <property type="match status" value="1"/>
</dbReference>
<evidence type="ECO:0000256" key="2">
    <source>
        <dbReference type="ARBA" id="ARBA00023287"/>
    </source>
</evidence>
<dbReference type="Proteomes" id="UP001595880">
    <property type="component" value="Unassembled WGS sequence"/>
</dbReference>
<evidence type="ECO:0000256" key="1">
    <source>
        <dbReference type="ARBA" id="ARBA00004241"/>
    </source>
</evidence>
<keyword evidence="3" id="KW-0812">Transmembrane</keyword>
<evidence type="ECO:0000256" key="3">
    <source>
        <dbReference type="SAM" id="Phobius"/>
    </source>
</evidence>
<dbReference type="RefSeq" id="WP_390195286.1">
    <property type="nucleotide sequence ID" value="NZ_JBHSDV010000001.1"/>
</dbReference>
<reference evidence="5" key="1">
    <citation type="journal article" date="2019" name="Int. J. Syst. Evol. Microbiol.">
        <title>The Global Catalogue of Microorganisms (GCM) 10K type strain sequencing project: providing services to taxonomists for standard genome sequencing and annotation.</title>
        <authorList>
            <consortium name="The Broad Institute Genomics Platform"/>
            <consortium name="The Broad Institute Genome Sequencing Center for Infectious Disease"/>
            <person name="Wu L."/>
            <person name="Ma J."/>
        </authorList>
    </citation>
    <scope>NUCLEOTIDE SEQUENCE [LARGE SCALE GENOMIC DNA]</scope>
    <source>
        <strain evidence="5">KACC 14058</strain>
    </source>
</reference>
<dbReference type="InterPro" id="IPR012902">
    <property type="entry name" value="N_methyl_site"/>
</dbReference>
<dbReference type="SUPFAM" id="SSF54523">
    <property type="entry name" value="Pili subunits"/>
    <property type="match status" value="1"/>
</dbReference>
<name>A0ABV8VQV5_9BACI</name>
<comment type="subcellular location">
    <subcellularLocation>
        <location evidence="1">Cell surface</location>
    </subcellularLocation>
</comment>
<keyword evidence="2" id="KW-0178">Competence</keyword>
<keyword evidence="3" id="KW-0472">Membrane</keyword>
<dbReference type="EMBL" id="JBHSDV010000001">
    <property type="protein sequence ID" value="MFC4386574.1"/>
    <property type="molecule type" value="Genomic_DNA"/>
</dbReference>
<proteinExistence type="predicted"/>
<dbReference type="Gene3D" id="3.30.700.10">
    <property type="entry name" value="Glycoprotein, Type 4 Pilin"/>
    <property type="match status" value="1"/>
</dbReference>
<keyword evidence="3" id="KW-1133">Transmembrane helix</keyword>
<sequence length="119" mass="13172">MLLFCLQIEMAGLTLVELLAVIAILGIILAIAIPSISNIVESSRKDVCAENRLMVSKNYRDYLAIEDKTSSTIIFKEFVQLRYDEVRCPNDGIYQLVGEEIDCSKHGNHDGGSGEVPIL</sequence>
<comment type="caution">
    <text evidence="4">The sequence shown here is derived from an EMBL/GenBank/DDBJ whole genome shotgun (WGS) entry which is preliminary data.</text>
</comment>
<accession>A0ABV8VQV5</accession>
<gene>
    <name evidence="4" type="ORF">ACFOZ1_01995</name>
</gene>
<dbReference type="InterPro" id="IPR045584">
    <property type="entry name" value="Pilin-like"/>
</dbReference>
<keyword evidence="5" id="KW-1185">Reference proteome</keyword>